<reference evidence="1" key="1">
    <citation type="submission" date="2016-10" db="EMBL/GenBank/DDBJ databases">
        <title>Sequence of Gallionella enrichment culture.</title>
        <authorList>
            <person name="Poehlein A."/>
            <person name="Muehling M."/>
            <person name="Daniel R."/>
        </authorList>
    </citation>
    <scope>NUCLEOTIDE SEQUENCE</scope>
</reference>
<dbReference type="AlphaFoldDB" id="A0A1J5QTV9"/>
<evidence type="ECO:0000313" key="1">
    <source>
        <dbReference type="EMBL" id="OIQ87081.1"/>
    </source>
</evidence>
<protein>
    <submittedName>
        <fullName evidence="1">Archaeal ATPase</fullName>
    </submittedName>
</protein>
<accession>A0A1J5QTV9</accession>
<proteinExistence type="predicted"/>
<organism evidence="1">
    <name type="scientific">mine drainage metagenome</name>
    <dbReference type="NCBI Taxonomy" id="410659"/>
    <lineage>
        <taxon>unclassified sequences</taxon>
        <taxon>metagenomes</taxon>
        <taxon>ecological metagenomes</taxon>
    </lineage>
</organism>
<sequence length="523" mass="58773">MSGLGASGAAAVPALQPLVIGLASANPGVFPTLARQFVHKWASALSGEFRNVESDTPLFRFTLQLSGLYMRGFEEIYFLLVPPFLQTPLSSLPALLEQTDASHPFIVLCPHRQQYASLSIGSFHGRVIIFSPEIISEILSSNGSRSREAFRRPIRNQIDAIRLHPFNTTQPATGEMFFGRQEELNMLQTNEAAGFLITGPSRTGKTSLVQQYLQICRRGKNPHTRNVFYLDLQVCAHLDEDRIARVFAMGIRDVPGITDRIQFSELRSFLCSIVHKVKEPLEIIIDEADAVCHTDLLLTVAEFAVSSGNRVIVVGRGAVRQFWRKHQASSFGRLHEIRFQALSADEAWQLFLRPIEALGLRVETPEETKQTLLRYTSRNPHLVQGCAQLVVRQASTTNTCTITPSMLAPTDESFRDFSLLRTQLEDVHSDLARFAAVEVLKHSQEGLQVPTLIRAALCERGLACTMTEIYDACDDLVVNWLLGWEHANYAPPRWDLFKTAQHHRDYLDGVQRECLERLKARGR</sequence>
<dbReference type="Gene3D" id="3.40.50.300">
    <property type="entry name" value="P-loop containing nucleotide triphosphate hydrolases"/>
    <property type="match status" value="1"/>
</dbReference>
<comment type="caution">
    <text evidence="1">The sequence shown here is derived from an EMBL/GenBank/DDBJ whole genome shotgun (WGS) entry which is preliminary data.</text>
</comment>
<dbReference type="SUPFAM" id="SSF52540">
    <property type="entry name" value="P-loop containing nucleoside triphosphate hydrolases"/>
    <property type="match status" value="1"/>
</dbReference>
<dbReference type="InterPro" id="IPR027417">
    <property type="entry name" value="P-loop_NTPase"/>
</dbReference>
<name>A0A1J5QTV9_9ZZZZ</name>
<gene>
    <name evidence="1" type="ORF">GALL_310710</name>
</gene>
<dbReference type="EMBL" id="MLJW01000442">
    <property type="protein sequence ID" value="OIQ87081.1"/>
    <property type="molecule type" value="Genomic_DNA"/>
</dbReference>